<name>A0A4Y6V4X2_9PROT</name>
<evidence type="ECO:0000313" key="3">
    <source>
        <dbReference type="Proteomes" id="UP000317214"/>
    </source>
</evidence>
<feature type="region of interest" description="Disordered" evidence="1">
    <location>
        <begin position="74"/>
        <end position="105"/>
    </location>
</feature>
<protein>
    <submittedName>
        <fullName evidence="2">Uncharacterized protein</fullName>
    </submittedName>
</protein>
<dbReference type="Proteomes" id="UP000317214">
    <property type="component" value="Chromosome"/>
</dbReference>
<dbReference type="KEGG" id="ntn:D5366_07925"/>
<dbReference type="RefSeq" id="WP_141493006.1">
    <property type="nucleotide sequence ID" value="NZ_CP032485.1"/>
</dbReference>
<evidence type="ECO:0000313" key="2">
    <source>
        <dbReference type="EMBL" id="QDH25152.1"/>
    </source>
</evidence>
<dbReference type="EMBL" id="CP032485">
    <property type="protein sequence ID" value="QDH25152.1"/>
    <property type="molecule type" value="Genomic_DNA"/>
</dbReference>
<keyword evidence="3" id="KW-1185">Reference proteome</keyword>
<gene>
    <name evidence="2" type="ORF">D5366_07925</name>
</gene>
<organism evidence="2 3">
    <name type="scientific">Neokomagataea tanensis</name>
    <dbReference type="NCBI Taxonomy" id="661191"/>
    <lineage>
        <taxon>Bacteria</taxon>
        <taxon>Pseudomonadati</taxon>
        <taxon>Pseudomonadota</taxon>
        <taxon>Alphaproteobacteria</taxon>
        <taxon>Acetobacterales</taxon>
        <taxon>Acetobacteraceae</taxon>
        <taxon>Neokomagataea</taxon>
    </lineage>
</organism>
<reference evidence="2 3" key="1">
    <citation type="submission" date="2018-09" db="EMBL/GenBank/DDBJ databases">
        <title>The complete genome sequence of Neokomagataea tanensis NBRC 106556(T).</title>
        <authorList>
            <person name="Chua K.-O."/>
            <person name="See-Too W.-S."/>
            <person name="Hong K.-W."/>
            <person name="Yin W.-F."/>
            <person name="Chan K.-G."/>
        </authorList>
    </citation>
    <scope>NUCLEOTIDE SEQUENCE [LARGE SCALE GENOMIC DNA]</scope>
    <source>
        <strain evidence="3">AH13 \ NBRC 106556</strain>
    </source>
</reference>
<dbReference type="OrthoDB" id="7274035at2"/>
<sequence>MFLEQKTGSAPGLIFATIRQGATTRTFAVEVRKTDAGHFTALMPDHRWSVECLTEDAALLMHASVLFPTEHAQAPWLSNPHPAPRPIQPRKTSAQLQKADEVSLA</sequence>
<proteinExistence type="predicted"/>
<evidence type="ECO:0000256" key="1">
    <source>
        <dbReference type="SAM" id="MobiDB-lite"/>
    </source>
</evidence>
<dbReference type="AlphaFoldDB" id="A0A4Y6V4X2"/>
<accession>A0A4Y6V4X2</accession>